<comment type="caution">
    <text evidence="1">The sequence shown here is derived from an EMBL/GenBank/DDBJ whole genome shotgun (WGS) entry which is preliminary data.</text>
</comment>
<organism evidence="1 2">
    <name type="scientific">Polyplax serrata</name>
    <name type="common">Common mouse louse</name>
    <dbReference type="NCBI Taxonomy" id="468196"/>
    <lineage>
        <taxon>Eukaryota</taxon>
        <taxon>Metazoa</taxon>
        <taxon>Ecdysozoa</taxon>
        <taxon>Arthropoda</taxon>
        <taxon>Hexapoda</taxon>
        <taxon>Insecta</taxon>
        <taxon>Pterygota</taxon>
        <taxon>Neoptera</taxon>
        <taxon>Paraneoptera</taxon>
        <taxon>Psocodea</taxon>
        <taxon>Troctomorpha</taxon>
        <taxon>Phthiraptera</taxon>
        <taxon>Anoplura</taxon>
        <taxon>Polyplacidae</taxon>
        <taxon>Polyplax</taxon>
    </lineage>
</organism>
<proteinExistence type="predicted"/>
<dbReference type="AlphaFoldDB" id="A0AAN8XMR8"/>
<evidence type="ECO:0000313" key="1">
    <source>
        <dbReference type="EMBL" id="KAK6642671.1"/>
    </source>
</evidence>
<reference evidence="1 2" key="1">
    <citation type="submission" date="2023-10" db="EMBL/GenBank/DDBJ databases">
        <title>Genomes of two closely related lineages of the louse Polyplax serrata with different host specificities.</title>
        <authorList>
            <person name="Martinu J."/>
            <person name="Tarabai H."/>
            <person name="Stefka J."/>
            <person name="Hypsa V."/>
        </authorList>
    </citation>
    <scope>NUCLEOTIDE SEQUENCE [LARGE SCALE GENOMIC DNA]</scope>
    <source>
        <strain evidence="1">HR10_N</strain>
    </source>
</reference>
<name>A0AAN8XMR8_POLSC</name>
<evidence type="ECO:0000313" key="2">
    <source>
        <dbReference type="Proteomes" id="UP001372834"/>
    </source>
</evidence>
<dbReference type="Proteomes" id="UP001372834">
    <property type="component" value="Unassembled WGS sequence"/>
</dbReference>
<accession>A0AAN8XMR8</accession>
<gene>
    <name evidence="1" type="ORF">RUM43_004173</name>
</gene>
<sequence>MNEEKQVDDCDEGEEEVVKRGGGCECPQIGMKDGIHSHRIPPKSASNEAFNSPYENVTANIESDGIFFIFAYNQTKGNK</sequence>
<dbReference type="EMBL" id="JAWJWE010000002">
    <property type="protein sequence ID" value="KAK6642671.1"/>
    <property type="molecule type" value="Genomic_DNA"/>
</dbReference>
<protein>
    <submittedName>
        <fullName evidence="1">Uncharacterized protein</fullName>
    </submittedName>
</protein>